<name>A0A6J4RRA3_9ACTN</name>
<gene>
    <name evidence="8" type="ORF">AVDCRST_MAG38-1954</name>
</gene>
<sequence>MPAGPELVLAGWWRRALAATIDATIIVLLAVAVLVALGIGFFSAESEAETIAVGALSLVALGVVFVVTLLYAPVMMWLTDGRTLGRMAAGIRVVRANGRPMSLTVAAIREVVLKAMVFGLLSQATFGLAGLVDVLWPLIDRENRALHDFGVDTRTVLS</sequence>
<dbReference type="PANTHER" id="PTHR36115:SF4">
    <property type="entry name" value="MEMBRANE PROTEIN"/>
    <property type="match status" value="1"/>
</dbReference>
<reference evidence="8" key="1">
    <citation type="submission" date="2020-02" db="EMBL/GenBank/DDBJ databases">
        <authorList>
            <person name="Meier V. D."/>
        </authorList>
    </citation>
    <scope>NUCLEOTIDE SEQUENCE</scope>
    <source>
        <strain evidence="8">AVDCRST_MAG38</strain>
    </source>
</reference>
<dbReference type="InterPro" id="IPR051791">
    <property type="entry name" value="Pra-immunoreactive"/>
</dbReference>
<dbReference type="AlphaFoldDB" id="A0A6J4RRA3"/>
<keyword evidence="5 6" id="KW-0472">Membrane</keyword>
<evidence type="ECO:0000256" key="3">
    <source>
        <dbReference type="ARBA" id="ARBA00022692"/>
    </source>
</evidence>
<dbReference type="GO" id="GO:0005886">
    <property type="term" value="C:plasma membrane"/>
    <property type="evidence" value="ECO:0007669"/>
    <property type="project" value="UniProtKB-SubCell"/>
</dbReference>
<evidence type="ECO:0000256" key="5">
    <source>
        <dbReference type="ARBA" id="ARBA00023136"/>
    </source>
</evidence>
<dbReference type="EMBL" id="CADCVJ010000162">
    <property type="protein sequence ID" value="CAA9480001.1"/>
    <property type="molecule type" value="Genomic_DNA"/>
</dbReference>
<comment type="subcellular location">
    <subcellularLocation>
        <location evidence="1">Cell membrane</location>
        <topology evidence="1">Multi-pass membrane protein</topology>
    </subcellularLocation>
</comment>
<keyword evidence="3 6" id="KW-0812">Transmembrane</keyword>
<evidence type="ECO:0000256" key="4">
    <source>
        <dbReference type="ARBA" id="ARBA00022989"/>
    </source>
</evidence>
<accession>A0A6J4RRA3</accession>
<evidence type="ECO:0000256" key="6">
    <source>
        <dbReference type="SAM" id="Phobius"/>
    </source>
</evidence>
<evidence type="ECO:0000259" key="7">
    <source>
        <dbReference type="Pfam" id="PF06271"/>
    </source>
</evidence>
<dbReference type="PANTHER" id="PTHR36115">
    <property type="entry name" value="PROLINE-RICH ANTIGEN HOMOLOG-RELATED"/>
    <property type="match status" value="1"/>
</dbReference>
<proteinExistence type="predicted"/>
<keyword evidence="4 6" id="KW-1133">Transmembrane helix</keyword>
<keyword evidence="2" id="KW-1003">Cell membrane</keyword>
<evidence type="ECO:0000256" key="1">
    <source>
        <dbReference type="ARBA" id="ARBA00004651"/>
    </source>
</evidence>
<feature type="transmembrane region" description="Helical" evidence="6">
    <location>
        <begin position="111"/>
        <end position="136"/>
    </location>
</feature>
<dbReference type="InterPro" id="IPR010432">
    <property type="entry name" value="RDD"/>
</dbReference>
<protein>
    <recommendedName>
        <fullName evidence="7">RDD domain-containing protein</fullName>
    </recommendedName>
</protein>
<feature type="domain" description="RDD" evidence="7">
    <location>
        <begin position="9"/>
        <end position="149"/>
    </location>
</feature>
<evidence type="ECO:0000256" key="2">
    <source>
        <dbReference type="ARBA" id="ARBA00022475"/>
    </source>
</evidence>
<organism evidence="8">
    <name type="scientific">uncultured Solirubrobacteraceae bacterium</name>
    <dbReference type="NCBI Taxonomy" id="1162706"/>
    <lineage>
        <taxon>Bacteria</taxon>
        <taxon>Bacillati</taxon>
        <taxon>Actinomycetota</taxon>
        <taxon>Thermoleophilia</taxon>
        <taxon>Solirubrobacterales</taxon>
        <taxon>Solirubrobacteraceae</taxon>
        <taxon>environmental samples</taxon>
    </lineage>
</organism>
<evidence type="ECO:0000313" key="8">
    <source>
        <dbReference type="EMBL" id="CAA9480001.1"/>
    </source>
</evidence>
<feature type="transmembrane region" description="Helical" evidence="6">
    <location>
        <begin position="16"/>
        <end position="39"/>
    </location>
</feature>
<dbReference type="Pfam" id="PF06271">
    <property type="entry name" value="RDD"/>
    <property type="match status" value="1"/>
</dbReference>
<feature type="transmembrane region" description="Helical" evidence="6">
    <location>
        <begin position="51"/>
        <end position="72"/>
    </location>
</feature>